<name>A0A7J0EWJ9_9ERIC</name>
<evidence type="ECO:0000256" key="1">
    <source>
        <dbReference type="SAM" id="MobiDB-lite"/>
    </source>
</evidence>
<feature type="compositionally biased region" description="Basic and acidic residues" evidence="1">
    <location>
        <begin position="220"/>
        <end position="232"/>
    </location>
</feature>
<protein>
    <submittedName>
        <fullName evidence="2">Uncharacterized protein</fullName>
    </submittedName>
</protein>
<evidence type="ECO:0000313" key="3">
    <source>
        <dbReference type="Proteomes" id="UP000585474"/>
    </source>
</evidence>
<feature type="compositionally biased region" description="Basic and acidic residues" evidence="1">
    <location>
        <begin position="111"/>
        <end position="128"/>
    </location>
</feature>
<evidence type="ECO:0000313" key="2">
    <source>
        <dbReference type="EMBL" id="GFY90349.1"/>
    </source>
</evidence>
<sequence>MVPDLAISLISSPSSLFLSGGTPVRGEAVLRVVVKNRCALVLGEKVDQETSKTGNAKTEDNGSHAKTVGDGTHTINPKSQAHAVDSEPERRPNQPNHSSLPSNEVGSENQTKSKKESKERTKEGKTLESDGVNKALQDKAEDEKPATDKFIVSIFYDLRERETDWLLPTTETGTENGVKPKKRRKETVAEGKSLEGGANYNNVLREDQVKQNEVGSAKSGNDHSIRSELDQKSIKGLEGKNVEIKPSQGRTLSNGLIIDDVEMGKLDGKIAAPGKKVCELAAKEGSLAHHQ</sequence>
<dbReference type="Proteomes" id="UP000585474">
    <property type="component" value="Unassembled WGS sequence"/>
</dbReference>
<feature type="compositionally biased region" description="Polar residues" evidence="1">
    <location>
        <begin position="93"/>
        <end position="110"/>
    </location>
</feature>
<feature type="region of interest" description="Disordered" evidence="1">
    <location>
        <begin position="47"/>
        <end position="143"/>
    </location>
</feature>
<reference evidence="2 3" key="1">
    <citation type="submission" date="2019-07" db="EMBL/GenBank/DDBJ databases">
        <title>De Novo Assembly of kiwifruit Actinidia rufa.</title>
        <authorList>
            <person name="Sugita-Konishi S."/>
            <person name="Sato K."/>
            <person name="Mori E."/>
            <person name="Abe Y."/>
            <person name="Kisaki G."/>
            <person name="Hamano K."/>
            <person name="Suezawa K."/>
            <person name="Otani M."/>
            <person name="Fukuda T."/>
            <person name="Manabe T."/>
            <person name="Gomi K."/>
            <person name="Tabuchi M."/>
            <person name="Akimitsu K."/>
            <person name="Kataoka I."/>
        </authorList>
    </citation>
    <scope>NUCLEOTIDE SEQUENCE [LARGE SCALE GENOMIC DNA]</scope>
    <source>
        <strain evidence="3">cv. Fuchu</strain>
    </source>
</reference>
<proteinExistence type="predicted"/>
<organism evidence="2 3">
    <name type="scientific">Actinidia rufa</name>
    <dbReference type="NCBI Taxonomy" id="165716"/>
    <lineage>
        <taxon>Eukaryota</taxon>
        <taxon>Viridiplantae</taxon>
        <taxon>Streptophyta</taxon>
        <taxon>Embryophyta</taxon>
        <taxon>Tracheophyta</taxon>
        <taxon>Spermatophyta</taxon>
        <taxon>Magnoliopsida</taxon>
        <taxon>eudicotyledons</taxon>
        <taxon>Gunneridae</taxon>
        <taxon>Pentapetalae</taxon>
        <taxon>asterids</taxon>
        <taxon>Ericales</taxon>
        <taxon>Actinidiaceae</taxon>
        <taxon>Actinidia</taxon>
    </lineage>
</organism>
<dbReference type="AlphaFoldDB" id="A0A7J0EWJ9"/>
<dbReference type="EMBL" id="BJWL01000007">
    <property type="protein sequence ID" value="GFY90349.1"/>
    <property type="molecule type" value="Genomic_DNA"/>
</dbReference>
<accession>A0A7J0EWJ9</accession>
<feature type="region of interest" description="Disordered" evidence="1">
    <location>
        <begin position="167"/>
        <end position="232"/>
    </location>
</feature>
<keyword evidence="3" id="KW-1185">Reference proteome</keyword>
<dbReference type="OrthoDB" id="2009926at2759"/>
<gene>
    <name evidence="2" type="ORF">Acr_07g0005460</name>
</gene>
<comment type="caution">
    <text evidence="2">The sequence shown here is derived from an EMBL/GenBank/DDBJ whole genome shotgun (WGS) entry which is preliminary data.</text>
</comment>